<feature type="region of interest" description="Disordered" evidence="1">
    <location>
        <begin position="41"/>
        <end position="77"/>
    </location>
</feature>
<comment type="caution">
    <text evidence="2">The sequence shown here is derived from an EMBL/GenBank/DDBJ whole genome shotgun (WGS) entry which is preliminary data.</text>
</comment>
<feature type="compositionally biased region" description="Low complexity" evidence="1">
    <location>
        <begin position="64"/>
        <end position="77"/>
    </location>
</feature>
<dbReference type="OrthoDB" id="7058637at2"/>
<feature type="compositionally biased region" description="Acidic residues" evidence="1">
    <location>
        <begin position="49"/>
        <end position="63"/>
    </location>
</feature>
<dbReference type="Proteomes" id="UP000239917">
    <property type="component" value="Unassembled WGS sequence"/>
</dbReference>
<reference evidence="2 3" key="1">
    <citation type="submission" date="2018-01" db="EMBL/GenBank/DDBJ databases">
        <title>Complete genome sequences of the type strains of Marinobacter flavimaris and Marinobacter maroccanus.</title>
        <authorList>
            <person name="Palau M."/>
            <person name="Boujida N."/>
            <person name="Manresa A."/>
            <person name="Minana-Galbis D."/>
        </authorList>
    </citation>
    <scope>NUCLEOTIDE SEQUENCE [LARGE SCALE GENOMIC DNA]</scope>
    <source>
        <strain evidence="2 3">N4</strain>
    </source>
</reference>
<gene>
    <name evidence="2" type="ORF">KEHDKFFH_04175</name>
</gene>
<keyword evidence="3" id="KW-1185">Reference proteome</keyword>
<sequence length="187" mass="22042">MRNFLINMAEVHHQLGMISHDEFWERIEVALWVSEDAEVSSDPRASLGEEAEPEEDNNEDVVESESVVSKISGGNGGSSKNNENWIEFLCLGVWVFTKSDPDSYPSVPHGHHKSQNKKWPKLNPYTGRVFKAKHQEDTSNRLSKKQMKMIWQDEKFKSFCREMVVWYQEQYPYFEFSVRRPLRMPRW</sequence>
<protein>
    <submittedName>
        <fullName evidence="2">Uncharacterized protein</fullName>
    </submittedName>
</protein>
<evidence type="ECO:0000313" key="3">
    <source>
        <dbReference type="Proteomes" id="UP000239917"/>
    </source>
</evidence>
<evidence type="ECO:0000313" key="2">
    <source>
        <dbReference type="EMBL" id="PPI85632.1"/>
    </source>
</evidence>
<proteinExistence type="predicted"/>
<dbReference type="EMBL" id="PSSX01000002">
    <property type="protein sequence ID" value="PPI85632.1"/>
    <property type="molecule type" value="Genomic_DNA"/>
</dbReference>
<dbReference type="AlphaFoldDB" id="A0A2S5ZEM8"/>
<evidence type="ECO:0000256" key="1">
    <source>
        <dbReference type="SAM" id="MobiDB-lite"/>
    </source>
</evidence>
<organism evidence="2 3">
    <name type="scientific">Marinobacter maroccanus</name>
    <dbReference type="NCBI Taxonomy" id="2055143"/>
    <lineage>
        <taxon>Bacteria</taxon>
        <taxon>Pseudomonadati</taxon>
        <taxon>Pseudomonadota</taxon>
        <taxon>Gammaproteobacteria</taxon>
        <taxon>Pseudomonadales</taxon>
        <taxon>Marinobacteraceae</taxon>
        <taxon>Marinobacter</taxon>
    </lineage>
</organism>
<dbReference type="RefSeq" id="WP_104320740.1">
    <property type="nucleotide sequence ID" value="NZ_PSSX01000002.1"/>
</dbReference>
<name>A0A2S5ZEM8_9GAMM</name>
<accession>A0A2S5ZEM8</accession>